<accession>A0ABQ4N2V6</accession>
<comment type="caution">
    <text evidence="19">The sequence shown here is derived from an EMBL/GenBank/DDBJ whole genome shotgun (WGS) entry which is preliminary data.</text>
</comment>
<gene>
    <name evidence="19" type="primary">copA</name>
    <name evidence="19" type="ORF">PACILC2_10620</name>
</gene>
<evidence type="ECO:0000256" key="2">
    <source>
        <dbReference type="ARBA" id="ARBA00006024"/>
    </source>
</evidence>
<comment type="similarity">
    <text evidence="2 17">Belongs to the cation transport ATPase (P-type) (TC 3.A.3) family. Type IB subfamily.</text>
</comment>
<feature type="transmembrane region" description="Helical" evidence="17">
    <location>
        <begin position="225"/>
        <end position="247"/>
    </location>
</feature>
<evidence type="ECO:0000256" key="3">
    <source>
        <dbReference type="ARBA" id="ARBA00012517"/>
    </source>
</evidence>
<evidence type="ECO:0000256" key="12">
    <source>
        <dbReference type="ARBA" id="ARBA00022989"/>
    </source>
</evidence>
<dbReference type="SFLD" id="SFLDG00002">
    <property type="entry name" value="C1.7:_P-type_atpase_like"/>
    <property type="match status" value="1"/>
</dbReference>
<evidence type="ECO:0000256" key="17">
    <source>
        <dbReference type="RuleBase" id="RU362081"/>
    </source>
</evidence>
<keyword evidence="7 17" id="KW-0479">Metal-binding</keyword>
<dbReference type="PANTHER" id="PTHR43520:SF8">
    <property type="entry name" value="P-TYPE CU(+) TRANSPORTER"/>
    <property type="match status" value="1"/>
</dbReference>
<feature type="transmembrane region" description="Helical" evidence="17">
    <location>
        <begin position="12"/>
        <end position="31"/>
    </location>
</feature>
<keyword evidence="4" id="KW-0813">Transport</keyword>
<dbReference type="InterPro" id="IPR027256">
    <property type="entry name" value="P-typ_ATPase_IB"/>
</dbReference>
<dbReference type="InterPro" id="IPR059000">
    <property type="entry name" value="ATPase_P-type_domA"/>
</dbReference>
<evidence type="ECO:0000256" key="1">
    <source>
        <dbReference type="ARBA" id="ARBA00004127"/>
    </source>
</evidence>
<dbReference type="SUPFAM" id="SSF81665">
    <property type="entry name" value="Calcium ATPase, transmembrane domain M"/>
    <property type="match status" value="1"/>
</dbReference>
<dbReference type="Gene3D" id="2.70.150.10">
    <property type="entry name" value="Calcium-transporting ATPase, cytoplasmic transduction domain A"/>
    <property type="match status" value="1"/>
</dbReference>
<dbReference type="InterPro" id="IPR023299">
    <property type="entry name" value="ATPase_P-typ_cyto_dom_N"/>
</dbReference>
<dbReference type="Proteomes" id="UP000680304">
    <property type="component" value="Unassembled WGS sequence"/>
</dbReference>
<evidence type="ECO:0000313" key="20">
    <source>
        <dbReference type="Proteomes" id="UP000680304"/>
    </source>
</evidence>
<evidence type="ECO:0000256" key="16">
    <source>
        <dbReference type="ARBA" id="ARBA00049289"/>
    </source>
</evidence>
<evidence type="ECO:0000256" key="11">
    <source>
        <dbReference type="ARBA" id="ARBA00022967"/>
    </source>
</evidence>
<feature type="transmembrane region" description="Helical" evidence="17">
    <location>
        <begin position="259"/>
        <end position="283"/>
    </location>
</feature>
<dbReference type="EC" id="7.2.2.8" evidence="3"/>
<dbReference type="Pfam" id="PF00702">
    <property type="entry name" value="Hydrolase"/>
    <property type="match status" value="1"/>
</dbReference>
<dbReference type="InterPro" id="IPR008250">
    <property type="entry name" value="ATPase_P-typ_transduc_dom_A_sf"/>
</dbReference>
<keyword evidence="5" id="KW-0597">Phosphoprotein</keyword>
<protein>
    <recommendedName>
        <fullName evidence="3">P-type Cu(+) transporter</fullName>
        <ecNumber evidence="3">7.2.2.8</ecNumber>
    </recommendedName>
</protein>
<evidence type="ECO:0000256" key="13">
    <source>
        <dbReference type="ARBA" id="ARBA00023008"/>
    </source>
</evidence>
<keyword evidence="17" id="KW-1003">Cell membrane</keyword>
<evidence type="ECO:0000256" key="7">
    <source>
        <dbReference type="ARBA" id="ARBA00022723"/>
    </source>
</evidence>
<dbReference type="SFLD" id="SFLDF00027">
    <property type="entry name" value="p-type_atpase"/>
    <property type="match status" value="1"/>
</dbReference>
<evidence type="ECO:0000259" key="18">
    <source>
        <dbReference type="Pfam" id="PF00122"/>
    </source>
</evidence>
<keyword evidence="10 17" id="KW-0067">ATP-binding</keyword>
<dbReference type="PROSITE" id="PS00154">
    <property type="entry name" value="ATPASE_E1_E2"/>
    <property type="match status" value="1"/>
</dbReference>
<comment type="subcellular location">
    <subcellularLocation>
        <location evidence="17">Cell membrane</location>
    </subcellularLocation>
    <subcellularLocation>
        <location evidence="1">Endomembrane system</location>
        <topology evidence="1">Multi-pass membrane protein</topology>
    </subcellularLocation>
</comment>
<evidence type="ECO:0000256" key="9">
    <source>
        <dbReference type="ARBA" id="ARBA00022796"/>
    </source>
</evidence>
<dbReference type="InterPro" id="IPR023298">
    <property type="entry name" value="ATPase_P-typ_TM_dom_sf"/>
</dbReference>
<dbReference type="InterPro" id="IPR036412">
    <property type="entry name" value="HAD-like_sf"/>
</dbReference>
<proteinExistence type="inferred from homology"/>
<evidence type="ECO:0000313" key="19">
    <source>
        <dbReference type="EMBL" id="GIQ62494.1"/>
    </source>
</evidence>
<evidence type="ECO:0000256" key="8">
    <source>
        <dbReference type="ARBA" id="ARBA00022741"/>
    </source>
</evidence>
<keyword evidence="9" id="KW-0187">Copper transport</keyword>
<reference evidence="19 20" key="1">
    <citation type="submission" date="2021-04" db="EMBL/GenBank/DDBJ databases">
        <title>Draft genome sequence of Paenibacillus cisolokensis, LC2-13A.</title>
        <authorList>
            <person name="Uke A."/>
            <person name="Chhe C."/>
            <person name="Baramee S."/>
            <person name="Kosugi A."/>
        </authorList>
    </citation>
    <scope>NUCLEOTIDE SEQUENCE [LARGE SCALE GENOMIC DNA]</scope>
    <source>
        <strain evidence="19 20">LC2-13A</strain>
    </source>
</reference>
<dbReference type="NCBIfam" id="TIGR01511">
    <property type="entry name" value="ATPase-IB1_Cu"/>
    <property type="match status" value="1"/>
</dbReference>
<dbReference type="InterPro" id="IPR018303">
    <property type="entry name" value="ATPase_P-typ_P_site"/>
</dbReference>
<dbReference type="PRINTS" id="PR00119">
    <property type="entry name" value="CATATPASE"/>
</dbReference>
<keyword evidence="14" id="KW-0406">Ion transport</keyword>
<dbReference type="InterPro" id="IPR044492">
    <property type="entry name" value="P_typ_ATPase_HD_dom"/>
</dbReference>
<keyword evidence="11" id="KW-1278">Translocase</keyword>
<dbReference type="RefSeq" id="WP_213527795.1">
    <property type="nucleotide sequence ID" value="NZ_BOVJ01000033.1"/>
</dbReference>
<name>A0ABQ4N2V6_9BACL</name>
<evidence type="ECO:0000256" key="15">
    <source>
        <dbReference type="ARBA" id="ARBA00023136"/>
    </source>
</evidence>
<dbReference type="PANTHER" id="PTHR43520">
    <property type="entry name" value="ATP7, ISOFORM B"/>
    <property type="match status" value="1"/>
</dbReference>
<evidence type="ECO:0000256" key="5">
    <source>
        <dbReference type="ARBA" id="ARBA00022553"/>
    </source>
</evidence>
<keyword evidence="12 17" id="KW-1133">Transmembrane helix</keyword>
<keyword evidence="8 17" id="KW-0547">Nucleotide-binding</keyword>
<dbReference type="NCBIfam" id="TIGR01525">
    <property type="entry name" value="ATPase-IB_hvy"/>
    <property type="match status" value="1"/>
</dbReference>
<evidence type="ECO:0000256" key="14">
    <source>
        <dbReference type="ARBA" id="ARBA00023065"/>
    </source>
</evidence>
<evidence type="ECO:0000256" key="6">
    <source>
        <dbReference type="ARBA" id="ARBA00022692"/>
    </source>
</evidence>
<evidence type="ECO:0000256" key="4">
    <source>
        <dbReference type="ARBA" id="ARBA00022448"/>
    </source>
</evidence>
<comment type="catalytic activity">
    <reaction evidence="16">
        <text>Cu(+)(in) + ATP + H2O = Cu(+)(out) + ADP + phosphate + H(+)</text>
        <dbReference type="Rhea" id="RHEA:25792"/>
        <dbReference type="ChEBI" id="CHEBI:15377"/>
        <dbReference type="ChEBI" id="CHEBI:15378"/>
        <dbReference type="ChEBI" id="CHEBI:30616"/>
        <dbReference type="ChEBI" id="CHEBI:43474"/>
        <dbReference type="ChEBI" id="CHEBI:49552"/>
        <dbReference type="ChEBI" id="CHEBI:456216"/>
        <dbReference type="EC" id="7.2.2.8"/>
    </reaction>
</comment>
<dbReference type="SUPFAM" id="SSF81653">
    <property type="entry name" value="Calcium ATPase, transduction domain A"/>
    <property type="match status" value="1"/>
</dbReference>
<dbReference type="Gene3D" id="3.40.50.1000">
    <property type="entry name" value="HAD superfamily/HAD-like"/>
    <property type="match status" value="1"/>
</dbReference>
<dbReference type="Gene3D" id="3.40.1110.10">
    <property type="entry name" value="Calcium-transporting ATPase, cytoplasmic domain N"/>
    <property type="match status" value="1"/>
</dbReference>
<dbReference type="PRINTS" id="PR00120">
    <property type="entry name" value="HATPASE"/>
</dbReference>
<dbReference type="InterPro" id="IPR023214">
    <property type="entry name" value="HAD_sf"/>
</dbReference>
<sequence>MPALFMNGWFQLGAAAIVQFVVGLPFYFGAYNAIREKVFNMDVLVAVGTSAAFLHSHYTLFRGAASGGAEQPLYFETSAVVITAVLLGKLLESSAAVRALREAGGSGGTAASQATVIRAGQELRLPADQVRPGDDVLVREGEPLPVDGIVTQGEASVVEAMLTGESLPVDKAPGDPVWAGTTLASGQLRIRARAAGGATMVSRIYALVRQAQSSKTTIQRKVDQLAGWFVPLMMMLATATFAAWYVWLAPGDGERAMMSALAVLLAACPCALGLATPISLVIASGKLARQGVVVKEAGALERLALLDAIVVDKTGTVTEGKPRLTGMLAVQGSRSALLRNAAAAEADSAHPLARAIREAAAAAGLVPPKPAGASFLPGRGVEAAVDGRRFAVGNAAMADEQGWAKDERIAAFAAERERSGETVLYAAENGIAVGALAFADPVRPSSRGAVRRLRRSGLAVVLATGDREAPALAAAREAGIADVRHSMLPAQKLRLIEQLRAEGRRVGMAGDGWNDAPALAAADVGFAMGDGTDAAMGAGHIALLRSQLTGIGDALAISRLTMRNIRQNLAFAFAYNAVIIPFAACGMLKPWMAGTAMALSSVSVVGNALRLGPRLARLAGKERP</sequence>
<organism evidence="19 20">
    <name type="scientific">Paenibacillus cisolokensis</name>
    <dbReference type="NCBI Taxonomy" id="1658519"/>
    <lineage>
        <taxon>Bacteria</taxon>
        <taxon>Bacillati</taxon>
        <taxon>Bacillota</taxon>
        <taxon>Bacilli</taxon>
        <taxon>Bacillales</taxon>
        <taxon>Paenibacillaceae</taxon>
        <taxon>Paenibacillus</taxon>
    </lineage>
</organism>
<keyword evidence="13" id="KW-0186">Copper</keyword>
<dbReference type="SFLD" id="SFLDS00003">
    <property type="entry name" value="Haloacid_Dehalogenase"/>
    <property type="match status" value="1"/>
</dbReference>
<keyword evidence="20" id="KW-1185">Reference proteome</keyword>
<feature type="transmembrane region" description="Helical" evidence="17">
    <location>
        <begin position="568"/>
        <end position="584"/>
    </location>
</feature>
<feature type="domain" description="P-type ATPase A" evidence="18">
    <location>
        <begin position="111"/>
        <end position="208"/>
    </location>
</feature>
<keyword evidence="15 17" id="KW-0472">Membrane</keyword>
<dbReference type="NCBIfam" id="TIGR01494">
    <property type="entry name" value="ATPase_P-type"/>
    <property type="match status" value="2"/>
</dbReference>
<dbReference type="EMBL" id="BOVJ01000033">
    <property type="protein sequence ID" value="GIQ62494.1"/>
    <property type="molecule type" value="Genomic_DNA"/>
</dbReference>
<keyword evidence="6 17" id="KW-0812">Transmembrane</keyword>
<dbReference type="Pfam" id="PF00122">
    <property type="entry name" value="E1-E2_ATPase"/>
    <property type="match status" value="1"/>
</dbReference>
<dbReference type="SUPFAM" id="SSF56784">
    <property type="entry name" value="HAD-like"/>
    <property type="match status" value="1"/>
</dbReference>
<dbReference type="InterPro" id="IPR001757">
    <property type="entry name" value="P_typ_ATPase"/>
</dbReference>
<evidence type="ECO:0000256" key="10">
    <source>
        <dbReference type="ARBA" id="ARBA00022840"/>
    </source>
</evidence>